<dbReference type="Pfam" id="PF01769">
    <property type="entry name" value="MgtE"/>
    <property type="match status" value="1"/>
</dbReference>
<evidence type="ECO:0000256" key="7">
    <source>
        <dbReference type="ARBA" id="ARBA00023136"/>
    </source>
</evidence>
<dbReference type="eggNOG" id="ENOG502S0JS">
    <property type="taxonomic scope" value="Eukaryota"/>
</dbReference>
<dbReference type="Gene3D" id="1.10.357.20">
    <property type="entry name" value="SLC41 divalent cation transporters, integral membrane domain"/>
    <property type="match status" value="1"/>
</dbReference>
<dbReference type="SMR" id="Q4DBB5"/>
<accession>Q4DBB5</accession>
<gene>
    <name evidence="10" type="ORF">Tc00.1047053509161.70</name>
</gene>
<dbReference type="GO" id="GO:0008324">
    <property type="term" value="F:monoatomic cation transmembrane transporter activity"/>
    <property type="evidence" value="ECO:0007669"/>
    <property type="project" value="InterPro"/>
</dbReference>
<dbReference type="PANTHER" id="PTHR41394">
    <property type="entry name" value="MAGNESIUM TRANSPORTER MGTE"/>
    <property type="match status" value="1"/>
</dbReference>
<sequence>MCWRDCYPHVLYLRRVLPLGLIWLTFPLLRYCIILHVFHIQKKKKKNIQREMGEPMIPFASVENKTEHVEAMEEEQVVQYLAREEIPRGYLHLGIRGILDVVCQRTVVLIALLLIQSLSQFILELYEVLISHHVIIPMFLTMLVGAGGNAGNQSAVRCITGLTTREFRRRDFFLVLQKEVACGFIISSLLTLVGFARVYYFYGAQFYSTIAISLSLFFVMITSVLFGTTLPFLFQAVGINKEHAAPCIQVLMDITGVFITCFFCSLVIPPTEGGGNSVRT</sequence>
<keyword evidence="6 8" id="KW-1133">Transmembrane helix</keyword>
<dbReference type="EMBL" id="AAHK01000707">
    <property type="protein sequence ID" value="EAN89814.1"/>
    <property type="molecule type" value="Genomic_DNA"/>
</dbReference>
<dbReference type="GeneID" id="3542660"/>
<evidence type="ECO:0000256" key="3">
    <source>
        <dbReference type="ARBA" id="ARBA00022448"/>
    </source>
</evidence>
<feature type="transmembrane region" description="Helical" evidence="8">
    <location>
        <begin position="106"/>
        <end position="123"/>
    </location>
</feature>
<dbReference type="PaxDb" id="353153-Q4DBB5"/>
<dbReference type="Proteomes" id="UP000002296">
    <property type="component" value="Unassembled WGS sequence"/>
</dbReference>
<evidence type="ECO:0000256" key="5">
    <source>
        <dbReference type="ARBA" id="ARBA00022842"/>
    </source>
</evidence>
<comment type="subcellular location">
    <subcellularLocation>
        <location evidence="1">Membrane</location>
        <topology evidence="1">Multi-pass membrane protein</topology>
    </subcellularLocation>
</comment>
<feature type="transmembrane region" description="Helical" evidence="8">
    <location>
        <begin position="129"/>
        <end position="151"/>
    </location>
</feature>
<feature type="transmembrane region" description="Helical" evidence="8">
    <location>
        <begin position="172"/>
        <end position="200"/>
    </location>
</feature>
<organism evidence="10 11">
    <name type="scientific">Trypanosoma cruzi (strain CL Brener)</name>
    <dbReference type="NCBI Taxonomy" id="353153"/>
    <lineage>
        <taxon>Eukaryota</taxon>
        <taxon>Discoba</taxon>
        <taxon>Euglenozoa</taxon>
        <taxon>Kinetoplastea</taxon>
        <taxon>Metakinetoplastina</taxon>
        <taxon>Trypanosomatida</taxon>
        <taxon>Trypanosomatidae</taxon>
        <taxon>Trypanosoma</taxon>
        <taxon>Schizotrypanum</taxon>
    </lineage>
</organism>
<keyword evidence="5" id="KW-0460">Magnesium</keyword>
<evidence type="ECO:0000256" key="2">
    <source>
        <dbReference type="ARBA" id="ARBA00009749"/>
    </source>
</evidence>
<evidence type="ECO:0000256" key="8">
    <source>
        <dbReference type="SAM" id="Phobius"/>
    </source>
</evidence>
<dbReference type="OMA" id="ECIAICL"/>
<dbReference type="KEGG" id="tcr:509161.70"/>
<evidence type="ECO:0000256" key="1">
    <source>
        <dbReference type="ARBA" id="ARBA00004141"/>
    </source>
</evidence>
<evidence type="ECO:0000256" key="4">
    <source>
        <dbReference type="ARBA" id="ARBA00022692"/>
    </source>
</evidence>
<evidence type="ECO:0000256" key="6">
    <source>
        <dbReference type="ARBA" id="ARBA00022989"/>
    </source>
</evidence>
<reference evidence="10 11" key="1">
    <citation type="journal article" date="2005" name="Science">
        <title>The genome sequence of Trypanosoma cruzi, etiologic agent of Chagas disease.</title>
        <authorList>
            <person name="El-Sayed N.M."/>
            <person name="Myler P.J."/>
            <person name="Bartholomeu D.C."/>
            <person name="Nilsson D."/>
            <person name="Aggarwal G."/>
            <person name="Tran A.N."/>
            <person name="Ghedin E."/>
            <person name="Worthey E.A."/>
            <person name="Delcher A.L."/>
            <person name="Blandin G."/>
            <person name="Westenberger S.J."/>
            <person name="Caler E."/>
            <person name="Cerqueira G.C."/>
            <person name="Branche C."/>
            <person name="Haas B."/>
            <person name="Anupama A."/>
            <person name="Arner E."/>
            <person name="Aslund L."/>
            <person name="Attipoe P."/>
            <person name="Bontempi E."/>
            <person name="Bringaud F."/>
            <person name="Burton P."/>
            <person name="Cadag E."/>
            <person name="Campbell D.A."/>
            <person name="Carrington M."/>
            <person name="Crabtree J."/>
            <person name="Darban H."/>
            <person name="da Silveira J.F."/>
            <person name="de Jong P."/>
            <person name="Edwards K."/>
            <person name="Englund P.T."/>
            <person name="Fazelina G."/>
            <person name="Feldblyum T."/>
            <person name="Ferella M."/>
            <person name="Frasch A.C."/>
            <person name="Gull K."/>
            <person name="Horn D."/>
            <person name="Hou L."/>
            <person name="Huang Y."/>
            <person name="Kindlund E."/>
            <person name="Klingbeil M."/>
            <person name="Kluge S."/>
            <person name="Koo H."/>
            <person name="Lacerda D."/>
            <person name="Levin M.J."/>
            <person name="Lorenzi H."/>
            <person name="Louie T."/>
            <person name="Machado C.R."/>
            <person name="McCulloch R."/>
            <person name="McKenna A."/>
            <person name="Mizuno Y."/>
            <person name="Mottram J.C."/>
            <person name="Nelson S."/>
            <person name="Ochaya S."/>
            <person name="Osoegawa K."/>
            <person name="Pai G."/>
            <person name="Parsons M."/>
            <person name="Pentony M."/>
            <person name="Pettersson U."/>
            <person name="Pop M."/>
            <person name="Ramirez J.L."/>
            <person name="Rinta J."/>
            <person name="Robertson L."/>
            <person name="Salzberg S.L."/>
            <person name="Sanchez D.O."/>
            <person name="Seyler A."/>
            <person name="Sharma R."/>
            <person name="Shetty J."/>
            <person name="Simpson A.J."/>
            <person name="Sisk E."/>
            <person name="Tammi M.T."/>
            <person name="Tarleton R."/>
            <person name="Teixeira S."/>
            <person name="Van Aken S."/>
            <person name="Vogt C."/>
            <person name="Ward P.N."/>
            <person name="Wickstead B."/>
            <person name="Wortman J."/>
            <person name="White O."/>
            <person name="Fraser C.M."/>
            <person name="Stuart K.D."/>
            <person name="Andersson B."/>
        </authorList>
    </citation>
    <scope>NUCLEOTIDE SEQUENCE [LARGE SCALE GENOMIC DNA]</scope>
    <source>
        <strain evidence="10 11">CL Brener</strain>
    </source>
</reference>
<dbReference type="InterPro" id="IPR036739">
    <property type="entry name" value="SLC41_membr_dom_sf"/>
</dbReference>
<keyword evidence="4 8" id="KW-0812">Transmembrane</keyword>
<keyword evidence="3" id="KW-0813">Transport</keyword>
<name>Q4DBB5_TRYCC</name>
<dbReference type="PANTHER" id="PTHR41394:SF5">
    <property type="entry name" value="SLC41A_MGTE INTEGRAL MEMBRANE DOMAIN-CONTAINING PROTEIN"/>
    <property type="match status" value="1"/>
</dbReference>
<feature type="transmembrane region" description="Helical" evidence="8">
    <location>
        <begin position="246"/>
        <end position="268"/>
    </location>
</feature>
<comment type="caution">
    <text evidence="10">The sequence shown here is derived from an EMBL/GenBank/DDBJ whole genome shotgun (WGS) entry which is preliminary data.</text>
</comment>
<proteinExistence type="inferred from homology"/>
<dbReference type="GO" id="GO:0016020">
    <property type="term" value="C:membrane"/>
    <property type="evidence" value="ECO:0007669"/>
    <property type="project" value="UniProtKB-SubCell"/>
</dbReference>
<dbReference type="RefSeq" id="XP_811665.1">
    <property type="nucleotide sequence ID" value="XM_806572.1"/>
</dbReference>
<feature type="transmembrane region" description="Helical" evidence="8">
    <location>
        <begin position="206"/>
        <end position="234"/>
    </location>
</feature>
<evidence type="ECO:0000313" key="11">
    <source>
        <dbReference type="Proteomes" id="UP000002296"/>
    </source>
</evidence>
<feature type="transmembrane region" description="Helical" evidence="8">
    <location>
        <begin position="20"/>
        <end position="40"/>
    </location>
</feature>
<keyword evidence="11" id="KW-1185">Reference proteome</keyword>
<dbReference type="SUPFAM" id="SSF161093">
    <property type="entry name" value="MgtE membrane domain-like"/>
    <property type="match status" value="1"/>
</dbReference>
<keyword evidence="7 8" id="KW-0472">Membrane</keyword>
<dbReference type="AlphaFoldDB" id="Q4DBB5"/>
<dbReference type="InterPro" id="IPR006667">
    <property type="entry name" value="SLC41_membr_dom"/>
</dbReference>
<evidence type="ECO:0000313" key="10">
    <source>
        <dbReference type="EMBL" id="EAN89814.1"/>
    </source>
</evidence>
<feature type="domain" description="SLC41A/MgtE integral membrane" evidence="9">
    <location>
        <begin position="141"/>
        <end position="261"/>
    </location>
</feature>
<comment type="similarity">
    <text evidence="2">Belongs to the SLC41A transporter family.</text>
</comment>
<protein>
    <submittedName>
        <fullName evidence="10">Mg++ transporter, putative</fullName>
    </submittedName>
</protein>
<evidence type="ECO:0000259" key="9">
    <source>
        <dbReference type="Pfam" id="PF01769"/>
    </source>
</evidence>
<dbReference type="InParanoid" id="Q4DBB5"/>